<dbReference type="Proteomes" id="UP000250163">
    <property type="component" value="Chromosome MORIYA"/>
</dbReference>
<keyword evidence="3" id="KW-1185">Reference proteome</keyword>
<protein>
    <submittedName>
        <fullName evidence="2">Uncharacterized protein</fullName>
    </submittedName>
</protein>
<reference evidence="3" key="1">
    <citation type="submission" date="2018-05" db="EMBL/GenBank/DDBJ databases">
        <authorList>
            <person name="Cea G.-C."/>
            <person name="William W."/>
        </authorList>
    </citation>
    <scope>NUCLEOTIDE SEQUENCE [LARGE SCALE GENOMIC DNA]</scope>
    <source>
        <strain evidence="3">DB21MT 5</strain>
    </source>
</reference>
<evidence type="ECO:0000313" key="2">
    <source>
        <dbReference type="EMBL" id="SQD79927.1"/>
    </source>
</evidence>
<dbReference type="KEGG" id="mya:MORIYA_3472"/>
<gene>
    <name evidence="2" type="ORF">MORIYA_3472</name>
</gene>
<evidence type="ECO:0000256" key="1">
    <source>
        <dbReference type="SAM" id="Phobius"/>
    </source>
</evidence>
<proteinExistence type="predicted"/>
<dbReference type="EMBL" id="LS483250">
    <property type="protein sequence ID" value="SQD79927.1"/>
    <property type="molecule type" value="Genomic_DNA"/>
</dbReference>
<accession>A0A330LSI7</accession>
<evidence type="ECO:0000313" key="3">
    <source>
        <dbReference type="Proteomes" id="UP000250163"/>
    </source>
</evidence>
<feature type="transmembrane region" description="Helical" evidence="1">
    <location>
        <begin position="7"/>
        <end position="28"/>
    </location>
</feature>
<keyword evidence="1" id="KW-0472">Membrane</keyword>
<keyword evidence="1" id="KW-1133">Transmembrane helix</keyword>
<name>A0A330LSI7_9GAMM</name>
<organism evidence="2 3">
    <name type="scientific">Moritella yayanosii</name>
    <dbReference type="NCBI Taxonomy" id="69539"/>
    <lineage>
        <taxon>Bacteria</taxon>
        <taxon>Pseudomonadati</taxon>
        <taxon>Pseudomonadota</taxon>
        <taxon>Gammaproteobacteria</taxon>
        <taxon>Alteromonadales</taxon>
        <taxon>Moritellaceae</taxon>
        <taxon>Moritella</taxon>
    </lineage>
</organism>
<keyword evidence="1" id="KW-0812">Transmembrane</keyword>
<sequence length="42" mass="5106">MLKRLHIFVNYVILHIPLYRLVGTYYIFRRCISALFSRPPKP</sequence>
<dbReference type="AlphaFoldDB" id="A0A330LSI7"/>